<feature type="transmembrane region" description="Helical" evidence="1">
    <location>
        <begin position="36"/>
        <end position="61"/>
    </location>
</feature>
<evidence type="ECO:0000313" key="2">
    <source>
        <dbReference type="EMBL" id="KFL32425.1"/>
    </source>
</evidence>
<dbReference type="EMBL" id="JQGC01000002">
    <property type="protein sequence ID" value="KFL32425.1"/>
    <property type="molecule type" value="Genomic_DNA"/>
</dbReference>
<dbReference type="RefSeq" id="WP_035078707.1">
    <property type="nucleotide sequence ID" value="NZ_JQGC01000002.1"/>
</dbReference>
<feature type="transmembrane region" description="Helical" evidence="1">
    <location>
        <begin position="6"/>
        <end position="24"/>
    </location>
</feature>
<dbReference type="STRING" id="46914.JP75_02380"/>
<gene>
    <name evidence="2" type="ORF">JP75_02380</name>
</gene>
<organism evidence="2 3">
    <name type="scientific">Devosia riboflavina</name>
    <dbReference type="NCBI Taxonomy" id="46914"/>
    <lineage>
        <taxon>Bacteria</taxon>
        <taxon>Pseudomonadati</taxon>
        <taxon>Pseudomonadota</taxon>
        <taxon>Alphaproteobacteria</taxon>
        <taxon>Hyphomicrobiales</taxon>
        <taxon>Devosiaceae</taxon>
        <taxon>Devosia</taxon>
    </lineage>
</organism>
<feature type="transmembrane region" description="Helical" evidence="1">
    <location>
        <begin position="129"/>
        <end position="152"/>
    </location>
</feature>
<feature type="transmembrane region" description="Helical" evidence="1">
    <location>
        <begin position="104"/>
        <end position="123"/>
    </location>
</feature>
<name>A0A087M6C2_9HYPH</name>
<keyword evidence="1" id="KW-1133">Transmembrane helix</keyword>
<sequence length="172" mass="18818">MEILQQFLTQTPIWVWFLFVYLILKGIKARRPGDTTLLKMAIIPVIFTAWGLSDLITLYGIAADTSLLWLVGNAAGSVIGWLIVSRYAIVADRVAGVMHRPADYTLLPLLLLTFAIKYGFGVIGATSPALLSALGFRIADLVLSGLFTGIFIGKFLRYVWVWNAAATPAAKT</sequence>
<evidence type="ECO:0000313" key="3">
    <source>
        <dbReference type="Proteomes" id="UP000028981"/>
    </source>
</evidence>
<dbReference type="AlphaFoldDB" id="A0A087M6C2"/>
<keyword evidence="3" id="KW-1185">Reference proteome</keyword>
<dbReference type="Proteomes" id="UP000028981">
    <property type="component" value="Unassembled WGS sequence"/>
</dbReference>
<comment type="caution">
    <text evidence="2">The sequence shown here is derived from an EMBL/GenBank/DDBJ whole genome shotgun (WGS) entry which is preliminary data.</text>
</comment>
<feature type="transmembrane region" description="Helical" evidence="1">
    <location>
        <begin position="67"/>
        <end position="84"/>
    </location>
</feature>
<keyword evidence="1" id="KW-0812">Transmembrane</keyword>
<accession>A0A087M6C2</accession>
<evidence type="ECO:0008006" key="4">
    <source>
        <dbReference type="Google" id="ProtNLM"/>
    </source>
</evidence>
<reference evidence="2 3" key="1">
    <citation type="submission" date="2014-08" db="EMBL/GenBank/DDBJ databases">
        <authorList>
            <person name="Hassan Y.I."/>
            <person name="Lepp D."/>
            <person name="Zhou T."/>
        </authorList>
    </citation>
    <scope>NUCLEOTIDE SEQUENCE [LARGE SCALE GENOMIC DNA]</scope>
    <source>
        <strain evidence="2 3">IFO13584</strain>
    </source>
</reference>
<dbReference type="OrthoDB" id="3034721at2"/>
<protein>
    <recommendedName>
        <fullName evidence="4">DUF1453 domain-containing protein</fullName>
    </recommendedName>
</protein>
<proteinExistence type="predicted"/>
<evidence type="ECO:0000256" key="1">
    <source>
        <dbReference type="SAM" id="Phobius"/>
    </source>
</evidence>
<keyword evidence="1" id="KW-0472">Membrane</keyword>